<comment type="caution">
    <text evidence="1">The sequence shown here is derived from an EMBL/GenBank/DDBJ whole genome shotgun (WGS) entry which is preliminary data.</text>
</comment>
<name>A0A7Z0IK44_9ACTN</name>
<organism evidence="1 2">
    <name type="scientific">Naumannella cuiyingiana</name>
    <dbReference type="NCBI Taxonomy" id="1347891"/>
    <lineage>
        <taxon>Bacteria</taxon>
        <taxon>Bacillati</taxon>
        <taxon>Actinomycetota</taxon>
        <taxon>Actinomycetes</taxon>
        <taxon>Propionibacteriales</taxon>
        <taxon>Propionibacteriaceae</taxon>
        <taxon>Naumannella</taxon>
    </lineage>
</organism>
<reference evidence="1 2" key="1">
    <citation type="submission" date="2020-07" db="EMBL/GenBank/DDBJ databases">
        <title>Sequencing the genomes of 1000 actinobacteria strains.</title>
        <authorList>
            <person name="Klenk H.-P."/>
        </authorList>
    </citation>
    <scope>NUCLEOTIDE SEQUENCE [LARGE SCALE GENOMIC DNA]</scope>
    <source>
        <strain evidence="1 2">DSM 103164</strain>
    </source>
</reference>
<evidence type="ECO:0000313" key="1">
    <source>
        <dbReference type="EMBL" id="NYI70205.1"/>
    </source>
</evidence>
<evidence type="ECO:0000313" key="2">
    <source>
        <dbReference type="Proteomes" id="UP000527616"/>
    </source>
</evidence>
<dbReference type="Proteomes" id="UP000527616">
    <property type="component" value="Unassembled WGS sequence"/>
</dbReference>
<keyword evidence="2" id="KW-1185">Reference proteome</keyword>
<accession>A0A7Z0IK44</accession>
<dbReference type="RefSeq" id="WP_179444187.1">
    <property type="nucleotide sequence ID" value="NZ_JACBZS010000001.1"/>
</dbReference>
<dbReference type="EMBL" id="JACBZS010000001">
    <property type="protein sequence ID" value="NYI70205.1"/>
    <property type="molecule type" value="Genomic_DNA"/>
</dbReference>
<sequence length="184" mass="19191">MGWANTYNPENRPYVSAGCGNADDPYACSELQCEIALTALTLLIPGGGTVRAGTWAARSGAWGVRATRVATSTTRAANGASRLAEASSSAFRAADNIDDWTVSAKYLPGAGGRWNKWAEGVDIDGSVAGALRSEGASFLPNAGTATDRFVVRTNMGSIVGRRGETFVKVVVSNDGRVITAYPVK</sequence>
<dbReference type="AlphaFoldDB" id="A0A7Z0IK44"/>
<gene>
    <name evidence="1" type="ORF">GGQ54_000765</name>
</gene>
<protein>
    <submittedName>
        <fullName evidence="1">Uncharacterized protein</fullName>
    </submittedName>
</protein>
<proteinExistence type="predicted"/>